<evidence type="ECO:0000313" key="3">
    <source>
        <dbReference type="Proteomes" id="UP001321486"/>
    </source>
</evidence>
<gene>
    <name evidence="2" type="ORF">GCM10025867_49770</name>
</gene>
<feature type="transmembrane region" description="Helical" evidence="1">
    <location>
        <begin position="24"/>
        <end position="44"/>
    </location>
</feature>
<reference evidence="3" key="1">
    <citation type="journal article" date="2019" name="Int. J. Syst. Evol. Microbiol.">
        <title>The Global Catalogue of Microorganisms (GCM) 10K type strain sequencing project: providing services to taxonomists for standard genome sequencing and annotation.</title>
        <authorList>
            <consortium name="The Broad Institute Genomics Platform"/>
            <consortium name="The Broad Institute Genome Sequencing Center for Infectious Disease"/>
            <person name="Wu L."/>
            <person name="Ma J."/>
        </authorList>
    </citation>
    <scope>NUCLEOTIDE SEQUENCE [LARGE SCALE GENOMIC DNA]</scope>
    <source>
        <strain evidence="3">NBRC 108728</strain>
    </source>
</reference>
<name>A0ABM8GW93_9MICO</name>
<keyword evidence="1" id="KW-1133">Transmembrane helix</keyword>
<organism evidence="2 3">
    <name type="scientific">Frondihabitans sucicola</name>
    <dbReference type="NCBI Taxonomy" id="1268041"/>
    <lineage>
        <taxon>Bacteria</taxon>
        <taxon>Bacillati</taxon>
        <taxon>Actinomycetota</taxon>
        <taxon>Actinomycetes</taxon>
        <taxon>Micrococcales</taxon>
        <taxon>Microbacteriaceae</taxon>
        <taxon>Frondihabitans</taxon>
    </lineage>
</organism>
<geneLocation type="plasmid" evidence="2 3">
    <name>pNBRC108728a</name>
</geneLocation>
<keyword evidence="1" id="KW-0472">Membrane</keyword>
<dbReference type="Proteomes" id="UP001321486">
    <property type="component" value="Plasmid pNBRC108728a"/>
</dbReference>
<sequence length="97" mass="10500">MNDIEALTRDQLASRLRFLNRARIGALILPFAGIAACMVGMAFGALPWRIVVIIIAACVVTFGTLNAAVDKRITAVLDMEERTAAARTRVPSRSAEE</sequence>
<evidence type="ECO:0000313" key="2">
    <source>
        <dbReference type="EMBL" id="BDZ52736.1"/>
    </source>
</evidence>
<feature type="transmembrane region" description="Helical" evidence="1">
    <location>
        <begin position="50"/>
        <end position="69"/>
    </location>
</feature>
<evidence type="ECO:0000256" key="1">
    <source>
        <dbReference type="SAM" id="Phobius"/>
    </source>
</evidence>
<protein>
    <submittedName>
        <fullName evidence="2">Uncharacterized protein</fullName>
    </submittedName>
</protein>
<dbReference type="EMBL" id="AP027733">
    <property type="protein sequence ID" value="BDZ52736.1"/>
    <property type="molecule type" value="Genomic_DNA"/>
</dbReference>
<dbReference type="RefSeq" id="WP_286347018.1">
    <property type="nucleotide sequence ID" value="NZ_AP027733.1"/>
</dbReference>
<keyword evidence="1" id="KW-0812">Transmembrane</keyword>
<proteinExistence type="predicted"/>
<keyword evidence="3" id="KW-1185">Reference proteome</keyword>
<accession>A0ABM8GW93</accession>
<keyword evidence="2" id="KW-0614">Plasmid</keyword>